<dbReference type="Pfam" id="PF00400">
    <property type="entry name" value="WD40"/>
    <property type="match status" value="2"/>
</dbReference>
<gene>
    <name evidence="8" type="ORF">PACTADRAFT_32219</name>
</gene>
<dbReference type="InterPro" id="IPR015943">
    <property type="entry name" value="WD40/YVTN_repeat-like_dom_sf"/>
</dbReference>
<protein>
    <recommendedName>
        <fullName evidence="6 7">Pre-rRNA-processing protein IPI3</fullName>
    </recommendedName>
</protein>
<evidence type="ECO:0000256" key="3">
    <source>
        <dbReference type="ARBA" id="ARBA00011141"/>
    </source>
</evidence>
<dbReference type="Proteomes" id="UP000094236">
    <property type="component" value="Unassembled WGS sequence"/>
</dbReference>
<keyword evidence="5" id="KW-0677">Repeat</keyword>
<dbReference type="GO" id="GO:0005656">
    <property type="term" value="C:nuclear pre-replicative complex"/>
    <property type="evidence" value="ECO:0007669"/>
    <property type="project" value="TreeGrafter"/>
</dbReference>
<evidence type="ECO:0000313" key="8">
    <source>
        <dbReference type="EMBL" id="ODV96722.1"/>
    </source>
</evidence>
<name>A0A1E4TY88_PACTA</name>
<keyword evidence="7" id="KW-0698">rRNA processing</keyword>
<keyword evidence="4 7" id="KW-0853">WD repeat</keyword>
<dbReference type="GO" id="GO:0006261">
    <property type="term" value="P:DNA-templated DNA replication"/>
    <property type="evidence" value="ECO:0007669"/>
    <property type="project" value="TreeGrafter"/>
</dbReference>
<evidence type="ECO:0000313" key="9">
    <source>
        <dbReference type="Proteomes" id="UP000094236"/>
    </source>
</evidence>
<dbReference type="InterPro" id="IPR036322">
    <property type="entry name" value="WD40_repeat_dom_sf"/>
</dbReference>
<comment type="subunit">
    <text evidence="3 7">Component of the RIX1 complex, composed of IPI1, RIX1/IPI2 and IPI3 in a 1:2:2 stoichiometry. The complex interacts (via RIX1) with MDN1 (via its hexameric AAA ATPase ring) and the pre-60S ribosome particles.</text>
</comment>
<dbReference type="STRING" id="669874.A0A1E4TY88"/>
<evidence type="ECO:0000256" key="2">
    <source>
        <dbReference type="ARBA" id="ARBA00010143"/>
    </source>
</evidence>
<dbReference type="EMBL" id="KV454012">
    <property type="protein sequence ID" value="ODV96722.1"/>
    <property type="molecule type" value="Genomic_DNA"/>
</dbReference>
<sequence>MDEGVFYISRGDPADKNLNSCFALSSSIHNSKSFQSFRQCCCNRNCFVFINGFQKKDSKLIVACSQRALLHVYSFGKESPDQKFPIPEELTCLTSTNDSSGKPWLLAGGSKSGKVYIWELSSGYLLQVKAIHYQAVSCINFTDNCDFLISGGLDSRIAIYKTFDLINIISNSISNGGSNNDEEEKSIKPYAIFTDHTLPVTDIVLTKGLTNDIKIYSISKDCTIRCYHLITKKILTTFVATSPVESITLDSSERSLYLGFESGLIRQVPLYQVNKINSTLEKIGGNNKIININDDPDLQYTFLNHKGYEVTSLALSLDGTYLISGDSKGRIFISDVITKQVLKNLKELSSGISGIFQFTLDESENSVFAEISLKDKQKNQLPVLKRVLVGEKDLQKHDVYIKLNQNYFETEIEFELKNFINTTANEELVFSNFTNIDSMTKITTSDTDDSSKVKDLEEQLQAMKKGYTELRSIHEDLFSEYSKLLSETKK</sequence>
<evidence type="ECO:0000256" key="4">
    <source>
        <dbReference type="ARBA" id="ARBA00022574"/>
    </source>
</evidence>
<dbReference type="PANTHER" id="PTHR18763:SF0">
    <property type="entry name" value="WD REPEAT-CONTAINING PROTEIN 18"/>
    <property type="match status" value="1"/>
</dbReference>
<dbReference type="PANTHER" id="PTHR18763">
    <property type="entry name" value="WD-REPEAT PROTEIN 18"/>
    <property type="match status" value="1"/>
</dbReference>
<accession>A0A1E4TY88</accession>
<comment type="similarity">
    <text evidence="2 7">Belongs to the WD repeat IPI3/WDR18 family.</text>
</comment>
<dbReference type="Gene3D" id="2.130.10.10">
    <property type="entry name" value="YVTN repeat-like/Quinoprotein amine dehydrogenase"/>
    <property type="match status" value="2"/>
</dbReference>
<dbReference type="InterPro" id="IPR001680">
    <property type="entry name" value="WD40_rpt"/>
</dbReference>
<dbReference type="GO" id="GO:0120330">
    <property type="term" value="C:rixosome complex"/>
    <property type="evidence" value="ECO:0007669"/>
    <property type="project" value="UniProtKB-UniRule"/>
</dbReference>
<dbReference type="OrthoDB" id="756370at2759"/>
<organism evidence="8 9">
    <name type="scientific">Pachysolen tannophilus NRRL Y-2460</name>
    <dbReference type="NCBI Taxonomy" id="669874"/>
    <lineage>
        <taxon>Eukaryota</taxon>
        <taxon>Fungi</taxon>
        <taxon>Dikarya</taxon>
        <taxon>Ascomycota</taxon>
        <taxon>Saccharomycotina</taxon>
        <taxon>Pichiomycetes</taxon>
        <taxon>Pachysolenaceae</taxon>
        <taxon>Pachysolen</taxon>
    </lineage>
</organism>
<evidence type="ECO:0000256" key="5">
    <source>
        <dbReference type="ARBA" id="ARBA00022737"/>
    </source>
</evidence>
<keyword evidence="9" id="KW-1185">Reference proteome</keyword>
<evidence type="ECO:0000256" key="7">
    <source>
        <dbReference type="RuleBase" id="RU369067"/>
    </source>
</evidence>
<dbReference type="GO" id="GO:0006364">
    <property type="term" value="P:rRNA processing"/>
    <property type="evidence" value="ECO:0007669"/>
    <property type="project" value="UniProtKB-UniRule"/>
</dbReference>
<reference evidence="9" key="1">
    <citation type="submission" date="2016-05" db="EMBL/GenBank/DDBJ databases">
        <title>Comparative genomics of biotechnologically important yeasts.</title>
        <authorList>
            <consortium name="DOE Joint Genome Institute"/>
            <person name="Riley R."/>
            <person name="Haridas S."/>
            <person name="Wolfe K.H."/>
            <person name="Lopes M.R."/>
            <person name="Hittinger C.T."/>
            <person name="Goker M."/>
            <person name="Salamov A."/>
            <person name="Wisecaver J."/>
            <person name="Long T.M."/>
            <person name="Aerts A.L."/>
            <person name="Barry K."/>
            <person name="Choi C."/>
            <person name="Clum A."/>
            <person name="Coughlan A.Y."/>
            <person name="Deshpande S."/>
            <person name="Douglass A.P."/>
            <person name="Hanson S.J."/>
            <person name="Klenk H.-P."/>
            <person name="Labutti K."/>
            <person name="Lapidus A."/>
            <person name="Lindquist E."/>
            <person name="Lipzen A."/>
            <person name="Meier-Kolthoff J.P."/>
            <person name="Ohm R.A."/>
            <person name="Otillar R.P."/>
            <person name="Pangilinan J."/>
            <person name="Peng Y."/>
            <person name="Rokas A."/>
            <person name="Rosa C.A."/>
            <person name="Scheuner C."/>
            <person name="Sibirny A.A."/>
            <person name="Slot J.C."/>
            <person name="Stielow J.B."/>
            <person name="Sun H."/>
            <person name="Kurtzman C.P."/>
            <person name="Blackwell M."/>
            <person name="Grigoriev I.V."/>
            <person name="Jeffries T.W."/>
        </authorList>
    </citation>
    <scope>NUCLEOTIDE SEQUENCE [LARGE SCALE GENOMIC DNA]</scope>
    <source>
        <strain evidence="9">NRRL Y-2460</strain>
    </source>
</reference>
<dbReference type="AlphaFoldDB" id="A0A1E4TY88"/>
<keyword evidence="7" id="KW-0539">Nucleus</keyword>
<evidence type="ECO:0000256" key="6">
    <source>
        <dbReference type="ARBA" id="ARBA00026229"/>
    </source>
</evidence>
<dbReference type="SMART" id="SM00320">
    <property type="entry name" value="WD40"/>
    <property type="match status" value="4"/>
</dbReference>
<dbReference type="SUPFAM" id="SSF50978">
    <property type="entry name" value="WD40 repeat-like"/>
    <property type="match status" value="1"/>
</dbReference>
<proteinExistence type="inferred from homology"/>
<dbReference type="InterPro" id="IPR045227">
    <property type="entry name" value="WDR18/Ipi3/RID3"/>
</dbReference>
<comment type="subcellular location">
    <subcellularLocation>
        <location evidence="7">Nucleus</location>
    </subcellularLocation>
</comment>
<evidence type="ECO:0000256" key="1">
    <source>
        <dbReference type="ARBA" id="ARBA00002355"/>
    </source>
</evidence>
<comment type="function">
    <text evidence="1 7">Component of the RIX1 complex required for processing of ITS2 sequences from 35S pre-rRNA.</text>
</comment>